<dbReference type="InterPro" id="IPR001611">
    <property type="entry name" value="Leu-rich_rpt"/>
</dbReference>
<dbReference type="GO" id="GO:0071169">
    <property type="term" value="P:establishment of protein localization to chromatin"/>
    <property type="evidence" value="ECO:0007669"/>
    <property type="project" value="TreeGrafter"/>
</dbReference>
<dbReference type="PANTHER" id="PTHR24370">
    <property type="entry name" value="OPTICIN"/>
    <property type="match status" value="1"/>
</dbReference>
<evidence type="ECO:0000313" key="3">
    <source>
        <dbReference type="EMBL" id="CAF3770056.1"/>
    </source>
</evidence>
<comment type="subcellular location">
    <subcellularLocation>
        <location evidence="1">Cytoplasm</location>
        <location evidence="1">Cytoskeleton</location>
        <location evidence="1">Microtubule organizing center</location>
        <location evidence="1">Centrosome</location>
    </subcellularLocation>
</comment>
<dbReference type="AlphaFoldDB" id="A0A813MBF3"/>
<dbReference type="SUPFAM" id="SSF52075">
    <property type="entry name" value="Outer arm dynein light chain 1"/>
    <property type="match status" value="1"/>
</dbReference>
<dbReference type="Pfam" id="PF13855">
    <property type="entry name" value="LRR_8"/>
    <property type="match status" value="1"/>
</dbReference>
<dbReference type="EMBL" id="CAJNOE010000007">
    <property type="protein sequence ID" value="CAF0718700.1"/>
    <property type="molecule type" value="Genomic_DNA"/>
</dbReference>
<dbReference type="PRINTS" id="PR00019">
    <property type="entry name" value="LEURICHRPT"/>
</dbReference>
<gene>
    <name evidence="2" type="ORF">IZO911_LOCUS1660</name>
    <name evidence="3" type="ORF">KXQ929_LOCUS15312</name>
</gene>
<name>A0A813MBF3_9BILA</name>
<organism evidence="2 4">
    <name type="scientific">Adineta steineri</name>
    <dbReference type="NCBI Taxonomy" id="433720"/>
    <lineage>
        <taxon>Eukaryota</taxon>
        <taxon>Metazoa</taxon>
        <taxon>Spiralia</taxon>
        <taxon>Gnathifera</taxon>
        <taxon>Rotifera</taxon>
        <taxon>Eurotatoria</taxon>
        <taxon>Bdelloidea</taxon>
        <taxon>Adinetida</taxon>
        <taxon>Adinetidae</taxon>
        <taxon>Adineta</taxon>
    </lineage>
</organism>
<proteinExistence type="predicted"/>
<evidence type="ECO:0000256" key="1">
    <source>
        <dbReference type="ARBA" id="ARBA00004300"/>
    </source>
</evidence>
<dbReference type="Proteomes" id="UP000663860">
    <property type="component" value="Unassembled WGS sequence"/>
</dbReference>
<dbReference type="EMBL" id="CAJOBB010000882">
    <property type="protein sequence ID" value="CAF3770056.1"/>
    <property type="molecule type" value="Genomic_DNA"/>
</dbReference>
<dbReference type="GO" id="GO:0005813">
    <property type="term" value="C:centrosome"/>
    <property type="evidence" value="ECO:0007669"/>
    <property type="project" value="UniProtKB-SubCell"/>
</dbReference>
<sequence length="622" mass="72355">MISTNKQCQNEILPLLTSCKHLSTITSYEQLTELNLSNLKLLKIDRFPFEQFPKLKSLDLSSNQLISINIDWSKTFLNSIEYLNLSSNKLETLLFLKDFKYLKILNITENLLRNNERFLSLYICPTIEHLIDFNQEQIYNDQIKYNQLLIQLNSFPYYKKQKICEIVFDDFRQTILNLIEKQEIFSEFALSPLGNYFIEKKFNEFYLQIKQNFQKYLTDDFQLLMNIKETTKTNYFKPIKFFHSHHQSKEDLTTISVHMCAFEQNTSNHILATCGGHKVCFIDCNTCEITHLFELTTLPSKVTSNIKKLKDKNKIYFSCLSWIEIEDLKILAVGATNDSIYLLSPKWKVMFGHIELPNSSINCLTWHSSDPFTLVIGSYHTVRFINIRSYIDRLQSFIRKQNKPTVPFDYVDSSMFINKVSSTHIYNLYDGHGPLILITDLLFYPLSNNNNNVLLVGTTSGLFVIKYQDKQNQSPIQLALPKSIWTVSEHIESLRLINNPIRLIAMNILNLDYICCFDLDQSLQHQQLHIIHSLPNPSRQIATKIAICSTDNADTSSFECIVGGKHGSFFYHKIQSHETKKSICENQQIEMSTLPSILSASLNEHYLCLTTNNNLICIYKRQ</sequence>
<dbReference type="InterPro" id="IPR015943">
    <property type="entry name" value="WD40/YVTN_repeat-like_dom_sf"/>
</dbReference>
<dbReference type="Gene3D" id="3.80.10.10">
    <property type="entry name" value="Ribonuclease Inhibitor"/>
    <property type="match status" value="1"/>
</dbReference>
<dbReference type="Proteomes" id="UP000663868">
    <property type="component" value="Unassembled WGS sequence"/>
</dbReference>
<protein>
    <recommendedName>
        <fullName evidence="5">Leucine-rich repeat and WD repeat-containing protein</fullName>
    </recommendedName>
</protein>
<dbReference type="SUPFAM" id="SSF50978">
    <property type="entry name" value="WD40 repeat-like"/>
    <property type="match status" value="1"/>
</dbReference>
<dbReference type="GO" id="GO:0006325">
    <property type="term" value="P:chromatin organization"/>
    <property type="evidence" value="ECO:0007669"/>
    <property type="project" value="TreeGrafter"/>
</dbReference>
<evidence type="ECO:0008006" key="5">
    <source>
        <dbReference type="Google" id="ProtNLM"/>
    </source>
</evidence>
<dbReference type="GO" id="GO:0005664">
    <property type="term" value="C:nuclear origin of replication recognition complex"/>
    <property type="evidence" value="ECO:0007669"/>
    <property type="project" value="TreeGrafter"/>
</dbReference>
<dbReference type="Gene3D" id="2.130.10.10">
    <property type="entry name" value="YVTN repeat-like/Quinoprotein amine dehydrogenase"/>
    <property type="match status" value="1"/>
</dbReference>
<accession>A0A813MBF3</accession>
<dbReference type="GO" id="GO:0003682">
    <property type="term" value="F:chromatin binding"/>
    <property type="evidence" value="ECO:0007669"/>
    <property type="project" value="TreeGrafter"/>
</dbReference>
<dbReference type="InterPro" id="IPR032675">
    <property type="entry name" value="LRR_dom_sf"/>
</dbReference>
<reference evidence="2" key="1">
    <citation type="submission" date="2021-02" db="EMBL/GenBank/DDBJ databases">
        <authorList>
            <person name="Nowell W R."/>
        </authorList>
    </citation>
    <scope>NUCLEOTIDE SEQUENCE</scope>
</reference>
<dbReference type="PROSITE" id="PS51450">
    <property type="entry name" value="LRR"/>
    <property type="match status" value="1"/>
</dbReference>
<comment type="caution">
    <text evidence="2">The sequence shown here is derived from an EMBL/GenBank/DDBJ whole genome shotgun (WGS) entry which is preliminary data.</text>
</comment>
<dbReference type="InterPro" id="IPR052489">
    <property type="entry name" value="LRWD1"/>
</dbReference>
<dbReference type="InterPro" id="IPR036322">
    <property type="entry name" value="WD40_repeat_dom_sf"/>
</dbReference>
<evidence type="ECO:0000313" key="4">
    <source>
        <dbReference type="Proteomes" id="UP000663860"/>
    </source>
</evidence>
<evidence type="ECO:0000313" key="2">
    <source>
        <dbReference type="EMBL" id="CAF0718700.1"/>
    </source>
</evidence>
<dbReference type="PANTHER" id="PTHR24370:SF10">
    <property type="entry name" value="LEUCINE-RICH REPEAT AND WD REPEAT-CONTAINING PROTEIN 1"/>
    <property type="match status" value="1"/>
</dbReference>